<feature type="region of interest" description="Disordered" evidence="1">
    <location>
        <begin position="31"/>
        <end position="54"/>
    </location>
</feature>
<feature type="region of interest" description="Disordered" evidence="1">
    <location>
        <begin position="289"/>
        <end position="314"/>
    </location>
</feature>
<name>A0AAE0BEH4_9CHLO</name>
<dbReference type="EMBL" id="LGRX02035546">
    <property type="protein sequence ID" value="KAK3234184.1"/>
    <property type="molecule type" value="Genomic_DNA"/>
</dbReference>
<evidence type="ECO:0000256" key="1">
    <source>
        <dbReference type="SAM" id="MobiDB-lite"/>
    </source>
</evidence>
<feature type="compositionally biased region" description="Basic and acidic residues" evidence="1">
    <location>
        <begin position="289"/>
        <end position="299"/>
    </location>
</feature>
<dbReference type="PANTHER" id="PTHR34474">
    <property type="entry name" value="SIGNAL TRANSDUCTION PROTEIN TRAP"/>
    <property type="match status" value="1"/>
</dbReference>
<evidence type="ECO:0000313" key="4">
    <source>
        <dbReference type="Proteomes" id="UP001190700"/>
    </source>
</evidence>
<feature type="domain" description="ABM" evidence="2">
    <location>
        <begin position="62"/>
        <end position="157"/>
    </location>
</feature>
<feature type="compositionally biased region" description="Polar residues" evidence="1">
    <location>
        <begin position="39"/>
        <end position="54"/>
    </location>
</feature>
<dbReference type="Gene3D" id="3.30.70.100">
    <property type="match status" value="2"/>
</dbReference>
<sequence length="330" mass="37040">MHIFQTAPTICQASNPLNLRSQNKVQGVQRRSHRFCPRSVQTDTDASPSKSSTAVQLPADRYIATNRFKVKNAPAFEKRWCERKSRLAELDGFRFFTLMRRVDTKDEEEVDFNYVSCTVWEDKENFTAWRTGEAFKEAHGGGTLWGFVDMLISSSQTLEGPPKPAFYDGLIPISMETNSESIPETVGGWRKVEADGKTLIPAECYVATNRFKIAEGFGTQFEQRFASRDSILEELPGFRFFSLLRRDAPQGSKGGLHSGASDEGDFNYMTLTVWEDKAAFDNWRDTVKRAKESEGEGGGKKPVGPPQMFLEPPTPAFYEGKLVLATEQGA</sequence>
<comment type="caution">
    <text evidence="3">The sequence shown here is derived from an EMBL/GenBank/DDBJ whole genome shotgun (WGS) entry which is preliminary data.</text>
</comment>
<dbReference type="AlphaFoldDB" id="A0AAE0BEH4"/>
<dbReference type="PROSITE" id="PS51725">
    <property type="entry name" value="ABM"/>
    <property type="match status" value="2"/>
</dbReference>
<dbReference type="Pfam" id="PF03992">
    <property type="entry name" value="ABM"/>
    <property type="match status" value="2"/>
</dbReference>
<protein>
    <recommendedName>
        <fullName evidence="2">ABM domain-containing protein</fullName>
    </recommendedName>
</protein>
<dbReference type="InterPro" id="IPR007138">
    <property type="entry name" value="ABM_dom"/>
</dbReference>
<keyword evidence="4" id="KW-1185">Reference proteome</keyword>
<dbReference type="InterPro" id="IPR050404">
    <property type="entry name" value="Heme-degrading_MO"/>
</dbReference>
<organism evidence="3 4">
    <name type="scientific">Cymbomonas tetramitiformis</name>
    <dbReference type="NCBI Taxonomy" id="36881"/>
    <lineage>
        <taxon>Eukaryota</taxon>
        <taxon>Viridiplantae</taxon>
        <taxon>Chlorophyta</taxon>
        <taxon>Pyramimonadophyceae</taxon>
        <taxon>Pyramimonadales</taxon>
        <taxon>Pyramimonadaceae</taxon>
        <taxon>Cymbomonas</taxon>
    </lineage>
</organism>
<dbReference type="Proteomes" id="UP001190700">
    <property type="component" value="Unassembled WGS sequence"/>
</dbReference>
<dbReference type="SUPFAM" id="SSF54909">
    <property type="entry name" value="Dimeric alpha+beta barrel"/>
    <property type="match status" value="2"/>
</dbReference>
<feature type="domain" description="ABM" evidence="2">
    <location>
        <begin position="205"/>
        <end position="317"/>
    </location>
</feature>
<accession>A0AAE0BEH4</accession>
<dbReference type="PANTHER" id="PTHR34474:SF2">
    <property type="entry name" value="SIGNAL TRANSDUCTION PROTEIN TRAP"/>
    <property type="match status" value="1"/>
</dbReference>
<reference evidence="3 4" key="1">
    <citation type="journal article" date="2015" name="Genome Biol. Evol.">
        <title>Comparative Genomics of a Bacterivorous Green Alga Reveals Evolutionary Causalities and Consequences of Phago-Mixotrophic Mode of Nutrition.</title>
        <authorList>
            <person name="Burns J.A."/>
            <person name="Paasch A."/>
            <person name="Narechania A."/>
            <person name="Kim E."/>
        </authorList>
    </citation>
    <scope>NUCLEOTIDE SEQUENCE [LARGE SCALE GENOMIC DNA]</scope>
    <source>
        <strain evidence="3 4">PLY_AMNH</strain>
    </source>
</reference>
<evidence type="ECO:0000313" key="3">
    <source>
        <dbReference type="EMBL" id="KAK3234184.1"/>
    </source>
</evidence>
<gene>
    <name evidence="3" type="ORF">CYMTET_55552</name>
</gene>
<dbReference type="InterPro" id="IPR011008">
    <property type="entry name" value="Dimeric_a/b-barrel"/>
</dbReference>
<proteinExistence type="predicted"/>
<evidence type="ECO:0000259" key="2">
    <source>
        <dbReference type="PROSITE" id="PS51725"/>
    </source>
</evidence>